<dbReference type="Gene3D" id="3.10.450.50">
    <property type="match status" value="1"/>
</dbReference>
<dbReference type="Pfam" id="PF12680">
    <property type="entry name" value="SnoaL_2"/>
    <property type="match status" value="1"/>
</dbReference>
<gene>
    <name evidence="1" type="ORF">I9054_002960</name>
</gene>
<evidence type="ECO:0000313" key="1">
    <source>
        <dbReference type="EMBL" id="UUN98444.1"/>
    </source>
</evidence>
<dbReference type="PROSITE" id="PS51257">
    <property type="entry name" value="PROKAR_LIPOPROTEIN"/>
    <property type="match status" value="1"/>
</dbReference>
<dbReference type="InterPro" id="IPR009959">
    <property type="entry name" value="Cyclase_SnoaL-like"/>
</dbReference>
<sequence>MKSNIPRKLIVLMLMLSPVLFLTACAQNQINSNRTNNSTKVVAVNQLAQQNKALVTDFYEGVFQKHQVKTYADRYIGEQYIQHNPRVPDGKAPFVNYFTQYFQDNPEAKSVIKRAVAEGNLVFLHVHSTMNPQDRGVAIIDIFRVENGKIVEHWDVRQPVPEASANQNTMF</sequence>
<evidence type="ECO:0000313" key="2">
    <source>
        <dbReference type="Proteomes" id="UP000644140"/>
    </source>
</evidence>
<dbReference type="RefSeq" id="WP_046760403.1">
    <property type="nucleotide sequence ID" value="NZ_BKNL01000065.1"/>
</dbReference>
<reference evidence="1" key="1">
    <citation type="submission" date="2022-02" db="EMBL/GenBank/DDBJ databases">
        <title>Characterization of Tn125 harboring carbapenem-resistant Acinetobacter bereziniae clinical isolates.</title>
        <authorList>
            <person name="Wong N.-K."/>
            <person name="Pan Q."/>
        </authorList>
    </citation>
    <scope>NUCLEOTIDE SEQUENCE</scope>
    <source>
        <strain evidence="1">GD03393</strain>
    </source>
</reference>
<dbReference type="Proteomes" id="UP000644140">
    <property type="component" value="Chromosome"/>
</dbReference>
<dbReference type="InterPro" id="IPR037401">
    <property type="entry name" value="SnoaL-like"/>
</dbReference>
<dbReference type="PANTHER" id="PTHR38436">
    <property type="entry name" value="POLYKETIDE CYCLASE SNOAL-LIKE DOMAIN"/>
    <property type="match status" value="1"/>
</dbReference>
<organism evidence="1 2">
    <name type="scientific">Acinetobacter bereziniae</name>
    <name type="common">Acinetobacter genomosp. 10</name>
    <dbReference type="NCBI Taxonomy" id="106648"/>
    <lineage>
        <taxon>Bacteria</taxon>
        <taxon>Pseudomonadati</taxon>
        <taxon>Pseudomonadota</taxon>
        <taxon>Gammaproteobacteria</taxon>
        <taxon>Moraxellales</taxon>
        <taxon>Moraxellaceae</taxon>
        <taxon>Acinetobacter</taxon>
    </lineage>
</organism>
<protein>
    <submittedName>
        <fullName evidence="1">Ester cyclase</fullName>
    </submittedName>
</protein>
<dbReference type="PANTHER" id="PTHR38436:SF1">
    <property type="entry name" value="ESTER CYCLASE"/>
    <property type="match status" value="1"/>
</dbReference>
<proteinExistence type="predicted"/>
<dbReference type="EMBL" id="CP092085">
    <property type="protein sequence ID" value="UUN98444.1"/>
    <property type="molecule type" value="Genomic_DNA"/>
</dbReference>
<dbReference type="InterPro" id="IPR032710">
    <property type="entry name" value="NTF2-like_dom_sf"/>
</dbReference>
<dbReference type="SUPFAM" id="SSF54427">
    <property type="entry name" value="NTF2-like"/>
    <property type="match status" value="1"/>
</dbReference>
<dbReference type="AlphaFoldDB" id="A0A8I1AJS7"/>
<dbReference type="GO" id="GO:0030638">
    <property type="term" value="P:polyketide metabolic process"/>
    <property type="evidence" value="ECO:0007669"/>
    <property type="project" value="InterPro"/>
</dbReference>
<accession>A0A8I1AJS7</accession>
<name>A0A8I1AJS7_ACIBZ</name>